<comment type="similarity">
    <text evidence="1">Belongs to the transposase IS21/IS408/IS1162 family.</text>
</comment>
<reference evidence="4" key="1">
    <citation type="journal article" date="2020" name="Int. J. Syst. Evol. Microbiol.">
        <title>Aquipluma nitroreducens gen. nov. sp. nov., a novel facultatively anaerobic bacterium isolated from a freshwater lake.</title>
        <authorList>
            <person name="Watanabe M."/>
            <person name="Kojima H."/>
            <person name="Fukui M."/>
        </authorList>
    </citation>
    <scope>NUCLEOTIDE SEQUENCE</scope>
    <source>
        <strain evidence="4">MeG22</strain>
    </source>
</reference>
<dbReference type="InterPro" id="IPR001584">
    <property type="entry name" value="Integrase_cat-core"/>
</dbReference>
<gene>
    <name evidence="4" type="ORF">AQPE_0330</name>
</gene>
<dbReference type="Proteomes" id="UP001193389">
    <property type="component" value="Chromosome"/>
</dbReference>
<dbReference type="Pfam" id="PF22483">
    <property type="entry name" value="Mu-transpos_C_2"/>
    <property type="match status" value="1"/>
</dbReference>
<dbReference type="SUPFAM" id="SSF53098">
    <property type="entry name" value="Ribonuclease H-like"/>
    <property type="match status" value="1"/>
</dbReference>
<dbReference type="InterPro" id="IPR054353">
    <property type="entry name" value="IstA-like_C"/>
</dbReference>
<dbReference type="PANTHER" id="PTHR35004:SF8">
    <property type="entry name" value="TRANSPOSASE RV3428C-RELATED"/>
    <property type="match status" value="1"/>
</dbReference>
<name>A0A5K7S3S0_9BACT</name>
<dbReference type="GO" id="GO:0015074">
    <property type="term" value="P:DNA integration"/>
    <property type="evidence" value="ECO:0007669"/>
    <property type="project" value="InterPro"/>
</dbReference>
<feature type="domain" description="Integrase catalytic" evidence="3">
    <location>
        <begin position="143"/>
        <end position="346"/>
    </location>
</feature>
<dbReference type="AlphaFoldDB" id="A0A5K7S3S0"/>
<evidence type="ECO:0000256" key="1">
    <source>
        <dbReference type="ARBA" id="ARBA00009277"/>
    </source>
</evidence>
<evidence type="ECO:0000313" key="4">
    <source>
        <dbReference type="EMBL" id="BBE16193.1"/>
    </source>
</evidence>
<feature type="region of interest" description="Disordered" evidence="2">
    <location>
        <begin position="511"/>
        <end position="530"/>
    </location>
</feature>
<dbReference type="EMBL" id="AP018694">
    <property type="protein sequence ID" value="BBE16193.1"/>
    <property type="molecule type" value="Genomic_DNA"/>
</dbReference>
<sequence length="530" mass="62049">MIKLALFNIIKMSNKLIIMSKVRSIIRLYTEGVSKQSIGDRTGLPRNSVKKYIRLFLASGKSPQEIQLMSDTELEQMFLDMVPRNHIENDLRYQSLEAFFPTMEKALKIRGNTKEKLWEQYFEQHPAGYRFSQFKHYYLLWKKVRNPVMHIEHKAGEKMYVDYAGEKLKVLDPETLDITEVEVFVAILGASQLTYVEASYTQQKEDFINSCENALHYFGGVPNAIVTDNLKSAVTKSNRYEPTLNEAFRDFVSYYSMAALPAAPYKPKHKALVEGAVKIIYRSIYSTLKGNVYSCIELLNSAIREALEAHNNRPLTGRPFSRRQLFEDTERHFLHPLPEKRYELKRRYIASVMKNNYVCLAEDKHYYSVPYHFIGKKVTLLYSQSEVEIYHRYERIAVHKRNRHLFGHTTITDHLASQHRFMSDWNPDKFIERAAEVGPQTKEYIIQLLNARQHPEQTYRSCQGVLSFSVRAGKERLNNACHRALQYGDYSYQTIRVILEKGLDRNVDDQQHVDQSMPPHLNIRGKNYYR</sequence>
<dbReference type="InterPro" id="IPR012337">
    <property type="entry name" value="RNaseH-like_sf"/>
</dbReference>
<dbReference type="Gene3D" id="3.30.420.10">
    <property type="entry name" value="Ribonuclease H-like superfamily/Ribonuclease H"/>
    <property type="match status" value="1"/>
</dbReference>
<dbReference type="GO" id="GO:0003676">
    <property type="term" value="F:nucleic acid binding"/>
    <property type="evidence" value="ECO:0007669"/>
    <property type="project" value="InterPro"/>
</dbReference>
<evidence type="ECO:0000256" key="2">
    <source>
        <dbReference type="SAM" id="MobiDB-lite"/>
    </source>
</evidence>
<dbReference type="PROSITE" id="PS50994">
    <property type="entry name" value="INTEGRASE"/>
    <property type="match status" value="1"/>
</dbReference>
<protein>
    <submittedName>
        <fullName evidence="4">Mobile element protein</fullName>
    </submittedName>
</protein>
<evidence type="ECO:0000259" key="3">
    <source>
        <dbReference type="PROSITE" id="PS50994"/>
    </source>
</evidence>
<evidence type="ECO:0000313" key="5">
    <source>
        <dbReference type="Proteomes" id="UP001193389"/>
    </source>
</evidence>
<accession>A0A5K7S3S0</accession>
<dbReference type="NCBIfam" id="NF033546">
    <property type="entry name" value="transpos_IS21"/>
    <property type="match status" value="1"/>
</dbReference>
<dbReference type="PANTHER" id="PTHR35004">
    <property type="entry name" value="TRANSPOSASE RV3428C-RELATED"/>
    <property type="match status" value="1"/>
</dbReference>
<keyword evidence="5" id="KW-1185">Reference proteome</keyword>
<proteinExistence type="inferred from homology"/>
<dbReference type="InterPro" id="IPR036397">
    <property type="entry name" value="RNaseH_sf"/>
</dbReference>
<dbReference type="KEGG" id="anf:AQPE_0330"/>
<organism evidence="4 5">
    <name type="scientific">Aquipluma nitroreducens</name>
    <dbReference type="NCBI Taxonomy" id="2010828"/>
    <lineage>
        <taxon>Bacteria</taxon>
        <taxon>Pseudomonadati</taxon>
        <taxon>Bacteroidota</taxon>
        <taxon>Bacteroidia</taxon>
        <taxon>Marinilabiliales</taxon>
        <taxon>Prolixibacteraceae</taxon>
        <taxon>Aquipluma</taxon>
    </lineage>
</organism>